<dbReference type="InterPro" id="IPR002125">
    <property type="entry name" value="CMP_dCMP_dom"/>
</dbReference>
<dbReference type="RefSeq" id="WP_390281720.1">
    <property type="nucleotide sequence ID" value="NZ_JBHRYH010000046.1"/>
</dbReference>
<dbReference type="PANTHER" id="PTHR11644">
    <property type="entry name" value="CYTIDINE DEAMINASE"/>
    <property type="match status" value="1"/>
</dbReference>
<evidence type="ECO:0000256" key="8">
    <source>
        <dbReference type="ARBA" id="ARBA00022833"/>
    </source>
</evidence>
<dbReference type="EC" id="3.5.4.5" evidence="4 12"/>
<name>A0ABV7TY87_9NEIS</name>
<evidence type="ECO:0000256" key="9">
    <source>
        <dbReference type="ARBA" id="ARBA00032005"/>
    </source>
</evidence>
<comment type="catalytic activity">
    <reaction evidence="10 12">
        <text>2'-deoxycytidine + H2O + H(+) = 2'-deoxyuridine + NH4(+)</text>
        <dbReference type="Rhea" id="RHEA:13433"/>
        <dbReference type="ChEBI" id="CHEBI:15377"/>
        <dbReference type="ChEBI" id="CHEBI:15378"/>
        <dbReference type="ChEBI" id="CHEBI:15698"/>
        <dbReference type="ChEBI" id="CHEBI:16450"/>
        <dbReference type="ChEBI" id="CHEBI:28938"/>
        <dbReference type="EC" id="3.5.4.5"/>
    </reaction>
</comment>
<keyword evidence="15" id="KW-1185">Reference proteome</keyword>
<organism evidence="14 15">
    <name type="scientific">Vogesella amnigena</name>
    <dbReference type="NCBI Taxonomy" id="1507449"/>
    <lineage>
        <taxon>Bacteria</taxon>
        <taxon>Pseudomonadati</taxon>
        <taxon>Pseudomonadota</taxon>
        <taxon>Betaproteobacteria</taxon>
        <taxon>Neisseriales</taxon>
        <taxon>Chromobacteriaceae</taxon>
        <taxon>Vogesella</taxon>
    </lineage>
</organism>
<comment type="catalytic activity">
    <reaction evidence="11 12">
        <text>cytidine + H2O + H(+) = uridine + NH4(+)</text>
        <dbReference type="Rhea" id="RHEA:16069"/>
        <dbReference type="ChEBI" id="CHEBI:15377"/>
        <dbReference type="ChEBI" id="CHEBI:15378"/>
        <dbReference type="ChEBI" id="CHEBI:16704"/>
        <dbReference type="ChEBI" id="CHEBI:17562"/>
        <dbReference type="ChEBI" id="CHEBI:28938"/>
        <dbReference type="EC" id="3.5.4.5"/>
    </reaction>
</comment>
<keyword evidence="6 12" id="KW-0479">Metal-binding</keyword>
<protein>
    <recommendedName>
        <fullName evidence="5 12">Cytidine deaminase</fullName>
        <ecNumber evidence="4 12">3.5.4.5</ecNumber>
    </recommendedName>
    <alternativeName>
        <fullName evidence="9 12">Cytidine aminohydrolase</fullName>
    </alternativeName>
</protein>
<dbReference type="Gene3D" id="3.40.140.10">
    <property type="entry name" value="Cytidine Deaminase, domain 2"/>
    <property type="match status" value="1"/>
</dbReference>
<dbReference type="CDD" id="cd01283">
    <property type="entry name" value="cytidine_deaminase"/>
    <property type="match status" value="1"/>
</dbReference>
<reference evidence="15" key="1">
    <citation type="journal article" date="2019" name="Int. J. Syst. Evol. Microbiol.">
        <title>The Global Catalogue of Microorganisms (GCM) 10K type strain sequencing project: providing services to taxonomists for standard genome sequencing and annotation.</title>
        <authorList>
            <consortium name="The Broad Institute Genomics Platform"/>
            <consortium name="The Broad Institute Genome Sequencing Center for Infectious Disease"/>
            <person name="Wu L."/>
            <person name="Ma J."/>
        </authorList>
    </citation>
    <scope>NUCLEOTIDE SEQUENCE [LARGE SCALE GENOMIC DNA]</scope>
    <source>
        <strain evidence="15">KCTC 42195</strain>
    </source>
</reference>
<evidence type="ECO:0000259" key="13">
    <source>
        <dbReference type="PROSITE" id="PS51747"/>
    </source>
</evidence>
<evidence type="ECO:0000256" key="12">
    <source>
        <dbReference type="RuleBase" id="RU364006"/>
    </source>
</evidence>
<evidence type="ECO:0000313" key="14">
    <source>
        <dbReference type="EMBL" id="MFC3627754.1"/>
    </source>
</evidence>
<dbReference type="PANTHER" id="PTHR11644:SF2">
    <property type="entry name" value="CYTIDINE DEAMINASE"/>
    <property type="match status" value="1"/>
</dbReference>
<comment type="cofactor">
    <cofactor evidence="1 12">
        <name>Zn(2+)</name>
        <dbReference type="ChEBI" id="CHEBI:29105"/>
    </cofactor>
</comment>
<dbReference type="GO" id="GO:0004126">
    <property type="term" value="F:cytidine deaminase activity"/>
    <property type="evidence" value="ECO:0007669"/>
    <property type="project" value="UniProtKB-EC"/>
</dbReference>
<evidence type="ECO:0000313" key="15">
    <source>
        <dbReference type="Proteomes" id="UP001595636"/>
    </source>
</evidence>
<dbReference type="InterPro" id="IPR006262">
    <property type="entry name" value="Cyt_deam_tetra"/>
</dbReference>
<sequence length="178" mass="19066">MQGTRPGDARPCHYCGQAATAGLPAIDKPLTQVEHRAPISRRNGMAHDIPWQELERQARAAAQQAYVPYSRFAVGAALLTSDGRIVRGCNVENASYGLTNCAERTAIFSARADGMREVVAICIYTPTSVPTPPCGACRQVLNEFGPQMAVRTICDGPEQVNTRLDALLPGAFGPKNLG</sequence>
<dbReference type="EMBL" id="JBHRYH010000046">
    <property type="protein sequence ID" value="MFC3627754.1"/>
    <property type="molecule type" value="Genomic_DNA"/>
</dbReference>
<dbReference type="SUPFAM" id="SSF53927">
    <property type="entry name" value="Cytidine deaminase-like"/>
    <property type="match status" value="1"/>
</dbReference>
<dbReference type="PROSITE" id="PS00903">
    <property type="entry name" value="CYT_DCMP_DEAMINASES_1"/>
    <property type="match status" value="1"/>
</dbReference>
<dbReference type="InterPro" id="IPR016192">
    <property type="entry name" value="APOBEC/CMP_deaminase_Zn-bd"/>
</dbReference>
<evidence type="ECO:0000256" key="5">
    <source>
        <dbReference type="ARBA" id="ARBA00018266"/>
    </source>
</evidence>
<proteinExistence type="inferred from homology"/>
<keyword evidence="8 12" id="KW-0862">Zinc</keyword>
<accession>A0ABV7TY87</accession>
<evidence type="ECO:0000256" key="11">
    <source>
        <dbReference type="ARBA" id="ARBA00049558"/>
    </source>
</evidence>
<evidence type="ECO:0000256" key="7">
    <source>
        <dbReference type="ARBA" id="ARBA00022801"/>
    </source>
</evidence>
<evidence type="ECO:0000256" key="3">
    <source>
        <dbReference type="ARBA" id="ARBA00006576"/>
    </source>
</evidence>
<dbReference type="NCBIfam" id="NF004064">
    <property type="entry name" value="PRK05578.1"/>
    <property type="match status" value="1"/>
</dbReference>
<dbReference type="NCBIfam" id="TIGR01354">
    <property type="entry name" value="cyt_deam_tetra"/>
    <property type="match status" value="1"/>
</dbReference>
<dbReference type="Proteomes" id="UP001595636">
    <property type="component" value="Unassembled WGS sequence"/>
</dbReference>
<dbReference type="InterPro" id="IPR050202">
    <property type="entry name" value="Cyt/Deoxycyt_deaminase"/>
</dbReference>
<comment type="function">
    <text evidence="2 12">This enzyme scavenges exogenous and endogenous cytidine and 2'-deoxycytidine for UMP synthesis.</text>
</comment>
<evidence type="ECO:0000256" key="6">
    <source>
        <dbReference type="ARBA" id="ARBA00022723"/>
    </source>
</evidence>
<comment type="similarity">
    <text evidence="3 12">Belongs to the cytidine and deoxycytidylate deaminase family.</text>
</comment>
<dbReference type="InterPro" id="IPR016193">
    <property type="entry name" value="Cytidine_deaminase-like"/>
</dbReference>
<comment type="caution">
    <text evidence="14">The sequence shown here is derived from an EMBL/GenBank/DDBJ whole genome shotgun (WGS) entry which is preliminary data.</text>
</comment>
<evidence type="ECO:0000256" key="10">
    <source>
        <dbReference type="ARBA" id="ARBA00049252"/>
    </source>
</evidence>
<dbReference type="PROSITE" id="PS51747">
    <property type="entry name" value="CYT_DCMP_DEAMINASES_2"/>
    <property type="match status" value="1"/>
</dbReference>
<gene>
    <name evidence="14" type="ORF">ACFOKJ_16655</name>
</gene>
<feature type="domain" description="CMP/dCMP-type deaminase" evidence="13">
    <location>
        <begin position="49"/>
        <end position="175"/>
    </location>
</feature>
<evidence type="ECO:0000256" key="2">
    <source>
        <dbReference type="ARBA" id="ARBA00003949"/>
    </source>
</evidence>
<evidence type="ECO:0000256" key="4">
    <source>
        <dbReference type="ARBA" id="ARBA00012783"/>
    </source>
</evidence>
<keyword evidence="7 12" id="KW-0378">Hydrolase</keyword>
<dbReference type="Pfam" id="PF00383">
    <property type="entry name" value="dCMP_cyt_deam_1"/>
    <property type="match status" value="1"/>
</dbReference>
<evidence type="ECO:0000256" key="1">
    <source>
        <dbReference type="ARBA" id="ARBA00001947"/>
    </source>
</evidence>